<feature type="signal peptide" evidence="1">
    <location>
        <begin position="1"/>
        <end position="37"/>
    </location>
</feature>
<reference evidence="3 4" key="1">
    <citation type="submission" date="2019-02" db="EMBL/GenBank/DDBJ databases">
        <title>Deep-cultivation of Planctomycetes and their phenomic and genomic characterization uncovers novel biology.</title>
        <authorList>
            <person name="Wiegand S."/>
            <person name="Jogler M."/>
            <person name="Boedeker C."/>
            <person name="Pinto D."/>
            <person name="Vollmers J."/>
            <person name="Rivas-Marin E."/>
            <person name="Kohn T."/>
            <person name="Peeters S.H."/>
            <person name="Heuer A."/>
            <person name="Rast P."/>
            <person name="Oberbeckmann S."/>
            <person name="Bunk B."/>
            <person name="Jeske O."/>
            <person name="Meyerdierks A."/>
            <person name="Storesund J.E."/>
            <person name="Kallscheuer N."/>
            <person name="Luecker S."/>
            <person name="Lage O.M."/>
            <person name="Pohl T."/>
            <person name="Merkel B.J."/>
            <person name="Hornburger P."/>
            <person name="Mueller R.-W."/>
            <person name="Bruemmer F."/>
            <person name="Labrenz M."/>
            <person name="Spormann A.M."/>
            <person name="Op den Camp H."/>
            <person name="Overmann J."/>
            <person name="Amann R."/>
            <person name="Jetten M.S.M."/>
            <person name="Mascher T."/>
            <person name="Medema M.H."/>
            <person name="Devos D.P."/>
            <person name="Kaster A.-K."/>
            <person name="Ovreas L."/>
            <person name="Rohde M."/>
            <person name="Galperin M.Y."/>
            <person name="Jogler C."/>
        </authorList>
    </citation>
    <scope>NUCLEOTIDE SEQUENCE [LARGE SCALE GENOMIC DNA]</scope>
    <source>
        <strain evidence="3 4">TBK1r</strain>
    </source>
</reference>
<evidence type="ECO:0000313" key="4">
    <source>
        <dbReference type="Proteomes" id="UP000318081"/>
    </source>
</evidence>
<dbReference type="SUPFAM" id="SSF48239">
    <property type="entry name" value="Terpenoid cyclases/Protein prenyltransferases"/>
    <property type="match status" value="1"/>
</dbReference>
<keyword evidence="4" id="KW-1185">Reference proteome</keyword>
<protein>
    <submittedName>
        <fullName evidence="3">Trehalose utilization</fullName>
    </submittedName>
</protein>
<evidence type="ECO:0000259" key="2">
    <source>
        <dbReference type="Pfam" id="PF13709"/>
    </source>
</evidence>
<evidence type="ECO:0000256" key="1">
    <source>
        <dbReference type="SAM" id="SignalP"/>
    </source>
</evidence>
<dbReference type="InterPro" id="IPR025297">
    <property type="entry name" value="DUF4159"/>
</dbReference>
<dbReference type="EMBL" id="CP036432">
    <property type="protein sequence ID" value="QDV84440.1"/>
    <property type="molecule type" value="Genomic_DNA"/>
</dbReference>
<name>A0ABX5XSQ4_9BACT</name>
<dbReference type="Gene3D" id="1.50.10.20">
    <property type="match status" value="2"/>
</dbReference>
<dbReference type="Gene3D" id="3.40.50.12140">
    <property type="entry name" value="Domain of unknown function DUF4159"/>
    <property type="match status" value="2"/>
</dbReference>
<organism evidence="3 4">
    <name type="scientific">Stieleria magnilauensis</name>
    <dbReference type="NCBI Taxonomy" id="2527963"/>
    <lineage>
        <taxon>Bacteria</taxon>
        <taxon>Pseudomonadati</taxon>
        <taxon>Planctomycetota</taxon>
        <taxon>Planctomycetia</taxon>
        <taxon>Pirellulales</taxon>
        <taxon>Pirellulaceae</taxon>
        <taxon>Stieleria</taxon>
    </lineage>
</organism>
<evidence type="ECO:0000313" key="3">
    <source>
        <dbReference type="EMBL" id="QDV84440.1"/>
    </source>
</evidence>
<dbReference type="InterPro" id="IPR008930">
    <property type="entry name" value="Terpenoid_cyclase/PrenylTrfase"/>
</dbReference>
<feature type="domain" description="DUF4159" evidence="2">
    <location>
        <begin position="356"/>
        <end position="549"/>
    </location>
</feature>
<keyword evidence="1" id="KW-0732">Signal</keyword>
<feature type="chain" id="PRO_5046208326" evidence="1">
    <location>
        <begin position="38"/>
        <end position="783"/>
    </location>
</feature>
<feature type="domain" description="DUF4159" evidence="2">
    <location>
        <begin position="578"/>
        <end position="781"/>
    </location>
</feature>
<proteinExistence type="predicted"/>
<gene>
    <name evidence="3" type="ORF">TBK1r_33850</name>
</gene>
<dbReference type="Proteomes" id="UP000318081">
    <property type="component" value="Chromosome"/>
</dbReference>
<sequence length="783" mass="85721">MQTWVTGKGGDHQLLRCITLFLSLVVASAAVPSKVHAEVDAAAVNRAIDRGVTYLRSAQNDRGGWDEFQGQSCGLSSLCTLALLNAGVSRDDPAIKNAMTYLRATVAESTYSVALQTLVFCQHGSASDLPRIRNNVTWLTEAQTATGAWSYGGKRQFGGDPSNAQFALLALGAAQDRGVAVKPEVFEQAIDYWELQQNPNGGWSYTGGAPTGSMTCAGIASLIIANGRLGNASSSVKDGSIECCGGDSTKQDPIARGLDWLGKRFSAEVNPGGSADTYYYYLYAIERTGRLSGRRFFGGHDWYREGAERLIRQQDGFQGFWEGGQWERPTVATSFALLFLSKGKRQVVVGQLERDKTDQREWQPHPDALRQLVRHVERAWGRDLTWQTVQLENAGLIDLLQTPVLVISGKETLSLSAEKSELLKDYVDQGGTIVFDASGDSGCGNAANFQNSVANLCAQWYPNAPLERLPTSHPVWNAERNVDITAMPNGFWVYGVQACCRTAVFYVPQSLTCRWELGDRLFQRGETDDPVRRQIDHSIRIGQNIIAYATGRELKDKLDAQIVLQADAMELTERGTTRIARLDVGAGGEDARRALPNASTIIRNQTQVAISVPEDPVRFDEQALAEVSVLWVHGRRDFVLSAEQRDALRQFIEHGGVILGTAICGDEAFAQAFRRELAAVLGQNSLQSMPSDHPMLTPQYFGYDLRSVTIRRIGRGAGGQQIRRQTSPPILEYAEVDEVVAVVFSPLDISCALESQNSVQCPGYGTEDAAKIVTNVVQMALNQ</sequence>
<dbReference type="CDD" id="cd00688">
    <property type="entry name" value="ISOPREN_C2_like"/>
    <property type="match status" value="1"/>
</dbReference>
<accession>A0ABX5XSQ4</accession>
<dbReference type="Pfam" id="PF13709">
    <property type="entry name" value="DUF4159"/>
    <property type="match status" value="2"/>
</dbReference>